<proteinExistence type="predicted"/>
<reference evidence="1" key="2">
    <citation type="submission" date="2018-10" db="EMBL/GenBank/DDBJ databases">
        <title>Effector identification in a new, highly contiguous assembly of the strawberry crown rot pathogen Phytophthora cactorum.</title>
        <authorList>
            <person name="Armitage A.D."/>
            <person name="Nellist C.F."/>
            <person name="Bates H."/>
            <person name="Vickerstaff R.J."/>
            <person name="Harrison R.J."/>
        </authorList>
    </citation>
    <scope>NUCLEOTIDE SEQUENCE</scope>
    <source>
        <strain evidence="1">15-7</strain>
        <strain evidence="2">4032</strain>
        <strain evidence="3">4040</strain>
        <strain evidence="4">P415</strain>
        <strain evidence="5">P421</strain>
    </source>
</reference>
<dbReference type="EMBL" id="RCMG01000191">
    <property type="protein sequence ID" value="KAG2860195.1"/>
    <property type="molecule type" value="Genomic_DNA"/>
</dbReference>
<organism evidence="6 7">
    <name type="scientific">Phytophthora cactorum</name>
    <dbReference type="NCBI Taxonomy" id="29920"/>
    <lineage>
        <taxon>Eukaryota</taxon>
        <taxon>Sar</taxon>
        <taxon>Stramenopiles</taxon>
        <taxon>Oomycota</taxon>
        <taxon>Peronosporomycetes</taxon>
        <taxon>Peronosporales</taxon>
        <taxon>Peronosporaceae</taxon>
        <taxon>Phytophthora</taxon>
    </lineage>
</organism>
<name>A0A329RWX8_9STRA</name>
<dbReference type="Proteomes" id="UP000735874">
    <property type="component" value="Unassembled WGS sequence"/>
</dbReference>
<dbReference type="EMBL" id="RCMV01000603">
    <property type="protein sequence ID" value="KAG3214857.1"/>
    <property type="molecule type" value="Genomic_DNA"/>
</dbReference>
<evidence type="ECO:0000313" key="2">
    <source>
        <dbReference type="EMBL" id="KAG2901431.1"/>
    </source>
</evidence>
<reference evidence="6 7" key="1">
    <citation type="submission" date="2018-01" db="EMBL/GenBank/DDBJ databases">
        <title>Draft genome of the strawberry crown rot pathogen Phytophthora cactorum.</title>
        <authorList>
            <person name="Armitage A.D."/>
            <person name="Lysoe E."/>
            <person name="Nellist C.F."/>
            <person name="Harrison R.J."/>
            <person name="Brurberg M.B."/>
        </authorList>
    </citation>
    <scope>NUCLEOTIDE SEQUENCE [LARGE SCALE GENOMIC DNA]</scope>
    <source>
        <strain evidence="6 7">10300</strain>
    </source>
</reference>
<comment type="caution">
    <text evidence="6">The sequence shown here is derived from an EMBL/GenBank/DDBJ whole genome shotgun (WGS) entry which is preliminary data.</text>
</comment>
<gene>
    <name evidence="6" type="ORF">PC110_g14581</name>
    <name evidence="1" type="ORF">PC113_g8273</name>
    <name evidence="2" type="ORF">PC115_g15869</name>
    <name evidence="3" type="ORF">PC117_g16865</name>
    <name evidence="4" type="ORF">PC118_g16376</name>
    <name evidence="5" type="ORF">PC129_g14247</name>
</gene>
<dbReference type="EMBL" id="RCML01000677">
    <property type="protein sequence ID" value="KAG2971285.1"/>
    <property type="molecule type" value="Genomic_DNA"/>
</dbReference>
<dbReference type="EMBL" id="RCMK01000613">
    <property type="protein sequence ID" value="KAG2919236.1"/>
    <property type="molecule type" value="Genomic_DNA"/>
</dbReference>
<dbReference type="Proteomes" id="UP000736787">
    <property type="component" value="Unassembled WGS sequence"/>
</dbReference>
<dbReference type="AlphaFoldDB" id="A0A329RWX8"/>
<sequence length="41" mass="4742">MVMGLIKSDPAIEKRYREVYTLYSGYLQSAKHNPNLAKLNK</sequence>
<dbReference type="Proteomes" id="UP000251314">
    <property type="component" value="Unassembled WGS sequence"/>
</dbReference>
<evidence type="ECO:0000313" key="7">
    <source>
        <dbReference type="Proteomes" id="UP000251314"/>
    </source>
</evidence>
<dbReference type="EMBL" id="MJFZ01000452">
    <property type="protein sequence ID" value="RAW29041.1"/>
    <property type="molecule type" value="Genomic_DNA"/>
</dbReference>
<evidence type="ECO:0000313" key="1">
    <source>
        <dbReference type="EMBL" id="KAG2860195.1"/>
    </source>
</evidence>
<keyword evidence="7" id="KW-1185">Reference proteome</keyword>
<evidence type="ECO:0000313" key="6">
    <source>
        <dbReference type="EMBL" id="RAW29041.1"/>
    </source>
</evidence>
<evidence type="ECO:0000313" key="5">
    <source>
        <dbReference type="EMBL" id="KAG3214857.1"/>
    </source>
</evidence>
<accession>A0A329RWX8</accession>
<dbReference type="EMBL" id="RCMI01000666">
    <property type="protein sequence ID" value="KAG2901431.1"/>
    <property type="molecule type" value="Genomic_DNA"/>
</dbReference>
<protein>
    <submittedName>
        <fullName evidence="6">Uncharacterized protein</fullName>
    </submittedName>
</protein>
<dbReference type="Proteomes" id="UP000760860">
    <property type="component" value="Unassembled WGS sequence"/>
</dbReference>
<evidence type="ECO:0000313" key="3">
    <source>
        <dbReference type="EMBL" id="KAG2919236.1"/>
    </source>
</evidence>
<dbReference type="Proteomes" id="UP000774804">
    <property type="component" value="Unassembled WGS sequence"/>
</dbReference>
<dbReference type="Proteomes" id="UP000697107">
    <property type="component" value="Unassembled WGS sequence"/>
</dbReference>
<evidence type="ECO:0000313" key="4">
    <source>
        <dbReference type="EMBL" id="KAG2971285.1"/>
    </source>
</evidence>
<dbReference type="VEuPathDB" id="FungiDB:PC110_g14581"/>